<dbReference type="STRING" id="15368.I1I170"/>
<proteinExistence type="predicted"/>
<protein>
    <recommendedName>
        <fullName evidence="5">Protein MIZU-KUSSEI 1</fullName>
    </recommendedName>
</protein>
<dbReference type="AlphaFoldDB" id="I1I170"/>
<dbReference type="OMA" id="VAAWTMF"/>
<feature type="compositionally biased region" description="Low complexity" evidence="1">
    <location>
        <begin position="27"/>
        <end position="51"/>
    </location>
</feature>
<dbReference type="EnsemblPlants" id="KQJ95214">
    <property type="protein sequence ID" value="KQJ95214"/>
    <property type="gene ID" value="BRADI_3g15820v3"/>
</dbReference>
<reference evidence="2" key="2">
    <citation type="submission" date="2017-06" db="EMBL/GenBank/DDBJ databases">
        <title>WGS assembly of Brachypodium distachyon.</title>
        <authorList>
            <consortium name="The International Brachypodium Initiative"/>
            <person name="Lucas S."/>
            <person name="Harmon-Smith M."/>
            <person name="Lail K."/>
            <person name="Tice H."/>
            <person name="Grimwood J."/>
            <person name="Bruce D."/>
            <person name="Barry K."/>
            <person name="Shu S."/>
            <person name="Lindquist E."/>
            <person name="Wang M."/>
            <person name="Pitluck S."/>
            <person name="Vogel J.P."/>
            <person name="Garvin D.F."/>
            <person name="Mockler T.C."/>
            <person name="Schmutz J."/>
            <person name="Rokhsar D."/>
            <person name="Bevan M.W."/>
        </authorList>
    </citation>
    <scope>NUCLEOTIDE SEQUENCE</scope>
    <source>
        <strain evidence="2">Bd21</strain>
    </source>
</reference>
<evidence type="ECO:0000313" key="3">
    <source>
        <dbReference type="EnsemblPlants" id="KQJ95214"/>
    </source>
</evidence>
<dbReference type="PANTHER" id="PTHR31696">
    <property type="entry name" value="PROTEIN MIZU-KUSSEI 1"/>
    <property type="match status" value="1"/>
</dbReference>
<dbReference type="NCBIfam" id="TIGR01570">
    <property type="entry name" value="A_thal_3588"/>
    <property type="match status" value="1"/>
</dbReference>
<dbReference type="OrthoDB" id="672310at2759"/>
<evidence type="ECO:0000313" key="4">
    <source>
        <dbReference type="Proteomes" id="UP000008810"/>
    </source>
</evidence>
<dbReference type="GO" id="GO:0010274">
    <property type="term" value="P:hydrotropism"/>
    <property type="evidence" value="ECO:0007669"/>
    <property type="project" value="InterPro"/>
</dbReference>
<evidence type="ECO:0000313" key="2">
    <source>
        <dbReference type="EMBL" id="KQJ95214.1"/>
    </source>
</evidence>
<evidence type="ECO:0000256" key="1">
    <source>
        <dbReference type="SAM" id="MobiDB-lite"/>
    </source>
</evidence>
<feature type="region of interest" description="Disordered" evidence="1">
    <location>
        <begin position="1"/>
        <end position="83"/>
    </location>
</feature>
<dbReference type="Proteomes" id="UP000008810">
    <property type="component" value="Chromosome 3"/>
</dbReference>
<dbReference type="Pfam" id="PF04759">
    <property type="entry name" value="DUF617"/>
    <property type="match status" value="1"/>
</dbReference>
<name>I1I170_BRADI</name>
<dbReference type="eggNOG" id="ENOG502QSCG">
    <property type="taxonomic scope" value="Eukaryota"/>
</dbReference>
<dbReference type="PANTHER" id="PTHR31696:SF4">
    <property type="entry name" value="OS08G0171800 PROTEIN"/>
    <property type="match status" value="1"/>
</dbReference>
<dbReference type="RefSeq" id="XP_010236431.2">
    <property type="nucleotide sequence ID" value="XM_010238129.3"/>
</dbReference>
<reference evidence="2 3" key="1">
    <citation type="journal article" date="2010" name="Nature">
        <title>Genome sequencing and analysis of the model grass Brachypodium distachyon.</title>
        <authorList>
            <consortium name="International Brachypodium Initiative"/>
        </authorList>
    </citation>
    <scope>NUCLEOTIDE SEQUENCE [LARGE SCALE GENOMIC DNA]</scope>
    <source>
        <strain evidence="2">Bd21</strain>
        <strain evidence="3">cv. Bd21</strain>
    </source>
</reference>
<feature type="region of interest" description="Disordered" evidence="1">
    <location>
        <begin position="100"/>
        <end position="119"/>
    </location>
</feature>
<keyword evidence="4" id="KW-1185">Reference proteome</keyword>
<dbReference type="HOGENOM" id="CLU_057026_1_0_1"/>
<evidence type="ECO:0008006" key="5">
    <source>
        <dbReference type="Google" id="ProtNLM"/>
    </source>
</evidence>
<organism evidence="3">
    <name type="scientific">Brachypodium distachyon</name>
    <name type="common">Purple false brome</name>
    <name type="synonym">Trachynia distachya</name>
    <dbReference type="NCBI Taxonomy" id="15368"/>
    <lineage>
        <taxon>Eukaryota</taxon>
        <taxon>Viridiplantae</taxon>
        <taxon>Streptophyta</taxon>
        <taxon>Embryophyta</taxon>
        <taxon>Tracheophyta</taxon>
        <taxon>Spermatophyta</taxon>
        <taxon>Magnoliopsida</taxon>
        <taxon>Liliopsida</taxon>
        <taxon>Poales</taxon>
        <taxon>Poaceae</taxon>
        <taxon>BOP clade</taxon>
        <taxon>Pooideae</taxon>
        <taxon>Stipodae</taxon>
        <taxon>Brachypodieae</taxon>
        <taxon>Brachypodium</taxon>
    </lineage>
</organism>
<dbReference type="GeneID" id="100838701"/>
<dbReference type="InterPro" id="IPR006460">
    <property type="entry name" value="MIZ1-like_pln"/>
</dbReference>
<accession>I1I170</accession>
<reference evidence="3" key="3">
    <citation type="submission" date="2018-08" db="UniProtKB">
        <authorList>
            <consortium name="EnsemblPlants"/>
        </authorList>
    </citation>
    <scope>IDENTIFICATION</scope>
    <source>
        <strain evidence="3">cv. Bd21</strain>
    </source>
</reference>
<gene>
    <name evidence="3" type="primary">LOC100838701</name>
    <name evidence="2" type="ORF">BRADI_3g15820v3</name>
</gene>
<sequence>MVGFGAIRYNAGGAPQPHSRSSSVAFSGTPPAGAAASTASTSTRSSSSLSSIDADEQSPARPHHTLEAPSRKQYRSSSSSKPVRLFQKLRNALPLVLAPRCGRSPAGSNPFSSGAGGGSDTHALAHVAGRRRPCQRVTGTLYGHRKGRVALALQETPRSLPSLVVELALQTHALLRELGNPAGARIVLETERRGAGGGDRRSAAGAAPLLEEAAWTMFCNGRKTGYAVRREASGGDLAVMETLRAVSMGAGVLPASAAGAGAGAGDDEVAYMRGCFEHFVGSRDSESLYMMAPQGGGNGPELAVFFVRL</sequence>
<dbReference type="EMBL" id="CM000882">
    <property type="protein sequence ID" value="KQJ95214.1"/>
    <property type="molecule type" value="Genomic_DNA"/>
</dbReference>
<dbReference type="Gramene" id="KQJ95214">
    <property type="protein sequence ID" value="KQJ95214"/>
    <property type="gene ID" value="BRADI_3g15820v3"/>
</dbReference>